<feature type="region of interest" description="Disordered" evidence="1">
    <location>
        <begin position="84"/>
        <end position="148"/>
    </location>
</feature>
<accession>Q8H468</accession>
<organism evidence="2 3">
    <name type="scientific">Oryza sativa subsp. japonica</name>
    <name type="common">Rice</name>
    <dbReference type="NCBI Taxonomy" id="39947"/>
    <lineage>
        <taxon>Eukaryota</taxon>
        <taxon>Viridiplantae</taxon>
        <taxon>Streptophyta</taxon>
        <taxon>Embryophyta</taxon>
        <taxon>Tracheophyta</taxon>
        <taxon>Spermatophyta</taxon>
        <taxon>Magnoliopsida</taxon>
        <taxon>Liliopsida</taxon>
        <taxon>Poales</taxon>
        <taxon>Poaceae</taxon>
        <taxon>BOP clade</taxon>
        <taxon>Oryzoideae</taxon>
        <taxon>Oryzeae</taxon>
        <taxon>Oryzinae</taxon>
        <taxon>Oryza</taxon>
        <taxon>Oryza sativa</taxon>
    </lineage>
</organism>
<feature type="region of interest" description="Disordered" evidence="1">
    <location>
        <begin position="250"/>
        <end position="281"/>
    </location>
</feature>
<evidence type="ECO:0000313" key="2">
    <source>
        <dbReference type="EMBL" id="BAC15992.1"/>
    </source>
</evidence>
<dbReference type="AlphaFoldDB" id="Q8H468"/>
<evidence type="ECO:0000313" key="3">
    <source>
        <dbReference type="Proteomes" id="UP000000763"/>
    </source>
</evidence>
<gene>
    <name evidence="2" type="primary">P0470D12.126</name>
</gene>
<name>Q8H468_ORYSJ</name>
<feature type="compositionally biased region" description="Basic and acidic residues" evidence="1">
    <location>
        <begin position="272"/>
        <end position="281"/>
    </location>
</feature>
<reference evidence="3" key="1">
    <citation type="journal article" date="2005" name="Nature">
        <title>The map-based sequence of the rice genome.</title>
        <authorList>
            <consortium name="International rice genome sequencing project (IRGSP)"/>
            <person name="Matsumoto T."/>
            <person name="Wu J."/>
            <person name="Kanamori H."/>
            <person name="Katayose Y."/>
            <person name="Fujisawa M."/>
            <person name="Namiki N."/>
            <person name="Mizuno H."/>
            <person name="Yamamoto K."/>
            <person name="Antonio B.A."/>
            <person name="Baba T."/>
            <person name="Sakata K."/>
            <person name="Nagamura Y."/>
            <person name="Aoki H."/>
            <person name="Arikawa K."/>
            <person name="Arita K."/>
            <person name="Bito T."/>
            <person name="Chiden Y."/>
            <person name="Fujitsuka N."/>
            <person name="Fukunaka R."/>
            <person name="Hamada M."/>
            <person name="Harada C."/>
            <person name="Hayashi A."/>
            <person name="Hijishita S."/>
            <person name="Honda M."/>
            <person name="Hosokawa S."/>
            <person name="Ichikawa Y."/>
            <person name="Idonuma A."/>
            <person name="Iijima M."/>
            <person name="Ikeda M."/>
            <person name="Ikeno M."/>
            <person name="Ito K."/>
            <person name="Ito S."/>
            <person name="Ito T."/>
            <person name="Ito Y."/>
            <person name="Ito Y."/>
            <person name="Iwabuchi A."/>
            <person name="Kamiya K."/>
            <person name="Karasawa W."/>
            <person name="Kurita K."/>
            <person name="Katagiri S."/>
            <person name="Kikuta A."/>
            <person name="Kobayashi H."/>
            <person name="Kobayashi N."/>
            <person name="Machita K."/>
            <person name="Maehara T."/>
            <person name="Masukawa M."/>
            <person name="Mizubayashi T."/>
            <person name="Mukai Y."/>
            <person name="Nagasaki H."/>
            <person name="Nagata Y."/>
            <person name="Naito S."/>
            <person name="Nakashima M."/>
            <person name="Nakama Y."/>
            <person name="Nakamichi Y."/>
            <person name="Nakamura M."/>
            <person name="Meguro A."/>
            <person name="Negishi M."/>
            <person name="Ohta I."/>
            <person name="Ohta T."/>
            <person name="Okamoto M."/>
            <person name="Ono N."/>
            <person name="Saji S."/>
            <person name="Sakaguchi M."/>
            <person name="Sakai K."/>
            <person name="Shibata M."/>
            <person name="Shimokawa T."/>
            <person name="Song J."/>
            <person name="Takazaki Y."/>
            <person name="Terasawa K."/>
            <person name="Tsugane M."/>
            <person name="Tsuji K."/>
            <person name="Ueda S."/>
            <person name="Waki K."/>
            <person name="Yamagata H."/>
            <person name="Yamamoto M."/>
            <person name="Yamamoto S."/>
            <person name="Yamane H."/>
            <person name="Yoshiki S."/>
            <person name="Yoshihara R."/>
            <person name="Yukawa K."/>
            <person name="Zhong H."/>
            <person name="Yano M."/>
            <person name="Yuan Q."/>
            <person name="Ouyang S."/>
            <person name="Liu J."/>
            <person name="Jones K.M."/>
            <person name="Gansberger K."/>
            <person name="Moffat K."/>
            <person name="Hill J."/>
            <person name="Bera J."/>
            <person name="Fadrosh D."/>
            <person name="Jin S."/>
            <person name="Johri S."/>
            <person name="Kim M."/>
            <person name="Overton L."/>
            <person name="Reardon M."/>
            <person name="Tsitrin T."/>
            <person name="Vuong H."/>
            <person name="Weaver B."/>
            <person name="Ciecko A."/>
            <person name="Tallon L."/>
            <person name="Jackson J."/>
            <person name="Pai G."/>
            <person name="Aken S.V."/>
            <person name="Utterback T."/>
            <person name="Reidmuller S."/>
            <person name="Feldblyum T."/>
            <person name="Hsiao J."/>
            <person name="Zismann V."/>
            <person name="Iobst S."/>
            <person name="de Vazeille A.R."/>
            <person name="Buell C.R."/>
            <person name="Ying K."/>
            <person name="Li Y."/>
            <person name="Lu T."/>
            <person name="Huang Y."/>
            <person name="Zhao Q."/>
            <person name="Feng Q."/>
            <person name="Zhang L."/>
            <person name="Zhu J."/>
            <person name="Weng Q."/>
            <person name="Mu J."/>
            <person name="Lu Y."/>
            <person name="Fan D."/>
            <person name="Liu Y."/>
            <person name="Guan J."/>
            <person name="Zhang Y."/>
            <person name="Yu S."/>
            <person name="Liu X."/>
            <person name="Zhang Y."/>
            <person name="Hong G."/>
            <person name="Han B."/>
            <person name="Choisne N."/>
            <person name="Demange N."/>
            <person name="Orjeda G."/>
            <person name="Samain S."/>
            <person name="Cattolico L."/>
            <person name="Pelletier E."/>
            <person name="Couloux A."/>
            <person name="Segurens B."/>
            <person name="Wincker P."/>
            <person name="D'Hont A."/>
            <person name="Scarpelli C."/>
            <person name="Weissenbach J."/>
            <person name="Salanoubat M."/>
            <person name="Quetier F."/>
            <person name="Yu Y."/>
            <person name="Kim H.R."/>
            <person name="Rambo T."/>
            <person name="Currie J."/>
            <person name="Collura K."/>
            <person name="Luo M."/>
            <person name="Yang T."/>
            <person name="Ammiraju J.S.S."/>
            <person name="Engler F."/>
            <person name="Soderlund C."/>
            <person name="Wing R.A."/>
            <person name="Palmer L.E."/>
            <person name="de la Bastide M."/>
            <person name="Spiegel L."/>
            <person name="Nascimento L."/>
            <person name="Zutavern T."/>
            <person name="O'Shaughnessy A."/>
            <person name="Dike S."/>
            <person name="Dedhia N."/>
            <person name="Preston R."/>
            <person name="Balija V."/>
            <person name="McCombie W.R."/>
            <person name="Chow T."/>
            <person name="Chen H."/>
            <person name="Chung M."/>
            <person name="Chen C."/>
            <person name="Shaw J."/>
            <person name="Wu H."/>
            <person name="Hsiao K."/>
            <person name="Chao Y."/>
            <person name="Chu M."/>
            <person name="Cheng C."/>
            <person name="Hour A."/>
            <person name="Lee P."/>
            <person name="Lin S."/>
            <person name="Lin Y."/>
            <person name="Liou J."/>
            <person name="Liu S."/>
            <person name="Hsing Y."/>
            <person name="Raghuvanshi S."/>
            <person name="Mohanty A."/>
            <person name="Bharti A.K."/>
            <person name="Gaur A."/>
            <person name="Gupta V."/>
            <person name="Kumar D."/>
            <person name="Ravi V."/>
            <person name="Vij S."/>
            <person name="Kapur A."/>
            <person name="Khurana P."/>
            <person name="Khurana P."/>
            <person name="Khurana J.P."/>
            <person name="Tyagi A.K."/>
            <person name="Gaikwad K."/>
            <person name="Singh A."/>
            <person name="Dalal V."/>
            <person name="Srivastava S."/>
            <person name="Dixit A."/>
            <person name="Pal A.K."/>
            <person name="Ghazi I.A."/>
            <person name="Yadav M."/>
            <person name="Pandit A."/>
            <person name="Bhargava A."/>
            <person name="Sureshbabu K."/>
            <person name="Batra K."/>
            <person name="Sharma T.R."/>
            <person name="Mohapatra T."/>
            <person name="Singh N.K."/>
            <person name="Messing J."/>
            <person name="Nelson A.B."/>
            <person name="Fuks G."/>
            <person name="Kavchok S."/>
            <person name="Keizer G."/>
            <person name="Linton E."/>
            <person name="Llaca V."/>
            <person name="Song R."/>
            <person name="Tanyolac B."/>
            <person name="Young S."/>
            <person name="Ho-Il K."/>
            <person name="Hahn J.H."/>
            <person name="Sangsakoo G."/>
            <person name="Vanavichit A."/>
            <person name="de Mattos Luiz.A.T."/>
            <person name="Zimmer P.D."/>
            <person name="Malone G."/>
            <person name="Dellagostin O."/>
            <person name="de Oliveira A.C."/>
            <person name="Bevan M."/>
            <person name="Bancroft I."/>
            <person name="Minx P."/>
            <person name="Cordum H."/>
            <person name="Wilson R."/>
            <person name="Cheng Z."/>
            <person name="Jin W."/>
            <person name="Jiang J."/>
            <person name="Leong S.A."/>
            <person name="Iwama H."/>
            <person name="Gojobori T."/>
            <person name="Itoh T."/>
            <person name="Niimura Y."/>
            <person name="Fujii Y."/>
            <person name="Habara T."/>
            <person name="Sakai H."/>
            <person name="Sato Y."/>
            <person name="Wilson G."/>
            <person name="Kumar K."/>
            <person name="McCouch S."/>
            <person name="Juretic N."/>
            <person name="Hoen D."/>
            <person name="Wright S."/>
            <person name="Bruskiewich R."/>
            <person name="Bureau T."/>
            <person name="Miyao A."/>
            <person name="Hirochika H."/>
            <person name="Nishikawa T."/>
            <person name="Kadowaki K."/>
            <person name="Sugiura M."/>
            <person name="Burr B."/>
            <person name="Sasaki T."/>
        </authorList>
    </citation>
    <scope>NUCLEOTIDE SEQUENCE [LARGE SCALE GENOMIC DNA]</scope>
    <source>
        <strain evidence="3">cv. Nipponbare</strain>
    </source>
</reference>
<proteinExistence type="predicted"/>
<protein>
    <submittedName>
        <fullName evidence="2">Uncharacterized protein</fullName>
    </submittedName>
</protein>
<reference evidence="3" key="2">
    <citation type="journal article" date="2008" name="Nucleic Acids Res.">
        <title>The rice annotation project database (RAP-DB): 2008 update.</title>
        <authorList>
            <consortium name="The rice annotation project (RAP)"/>
        </authorList>
    </citation>
    <scope>GENOME REANNOTATION</scope>
    <source>
        <strain evidence="3">cv. Nipponbare</strain>
    </source>
</reference>
<dbReference type="Proteomes" id="UP000000763">
    <property type="component" value="Chromosome 7"/>
</dbReference>
<sequence>MAIVRVSSVYWIKGDQGPWLDPVQATLTAHPNLPDRRAARIAAAASISHHTSALGLELRRTVARWPRAVPPSRPRLAAPLLAGHRRAARPRPTAIHTSPATARSWRRPTSSCPRRAAPPSPSFVRITPPAMPSQERRNRRKEKEKRRIEEIGDSVATCGGGGKHGVCAASHVGATGGVVAGDMAEVELCVGCTPPSSHPAPSRDGVGAGCARRSCSYGGSGSSSGYHLCRSRWRTHVRDGGEHMVRLTPPRAEAETTKPSPLLPTARRRRMDRSMEARSIL</sequence>
<evidence type="ECO:0000256" key="1">
    <source>
        <dbReference type="SAM" id="MobiDB-lite"/>
    </source>
</evidence>
<dbReference type="EMBL" id="AP004300">
    <property type="protein sequence ID" value="BAC15992.1"/>
    <property type="molecule type" value="Genomic_DNA"/>
</dbReference>